<proteinExistence type="predicted"/>
<dbReference type="PANTHER" id="PTHR12726:SF0">
    <property type="entry name" value="CERAMIDE GLUCOSYLTRANSFERASE"/>
    <property type="match status" value="1"/>
</dbReference>
<keyword evidence="6" id="KW-0472">Membrane</keyword>
<reference evidence="7 8" key="1">
    <citation type="submission" date="2019-05" db="EMBL/GenBank/DDBJ databases">
        <title>Another draft genome of Portunus trituberculatus and its Hox gene families provides insights of decapod evolution.</title>
        <authorList>
            <person name="Jeong J.-H."/>
            <person name="Song I."/>
            <person name="Kim S."/>
            <person name="Choi T."/>
            <person name="Kim D."/>
            <person name="Ryu S."/>
            <person name="Kim W."/>
        </authorList>
    </citation>
    <scope>NUCLEOTIDE SEQUENCE [LARGE SCALE GENOMIC DNA]</scope>
    <source>
        <tissue evidence="7">Muscle</tissue>
    </source>
</reference>
<evidence type="ECO:0000256" key="3">
    <source>
        <dbReference type="ARBA" id="ARBA00022679"/>
    </source>
</evidence>
<evidence type="ECO:0000256" key="4">
    <source>
        <dbReference type="ARBA" id="ARBA00022692"/>
    </source>
</evidence>
<keyword evidence="4" id="KW-0812">Transmembrane</keyword>
<dbReference type="GO" id="GO:0016020">
    <property type="term" value="C:membrane"/>
    <property type="evidence" value="ECO:0007669"/>
    <property type="project" value="UniProtKB-SubCell"/>
</dbReference>
<dbReference type="OrthoDB" id="1483400at2759"/>
<dbReference type="GO" id="GO:0006679">
    <property type="term" value="P:glucosylceramide biosynthetic process"/>
    <property type="evidence" value="ECO:0007669"/>
    <property type="project" value="TreeGrafter"/>
</dbReference>
<dbReference type="InterPro" id="IPR025993">
    <property type="entry name" value="Ceramide_glucosylTrfase"/>
</dbReference>
<accession>A0A5B7DT26</accession>
<evidence type="ECO:0000256" key="1">
    <source>
        <dbReference type="ARBA" id="ARBA00004141"/>
    </source>
</evidence>
<evidence type="ECO:0000256" key="6">
    <source>
        <dbReference type="ARBA" id="ARBA00023136"/>
    </source>
</evidence>
<keyword evidence="5" id="KW-1133">Transmembrane helix</keyword>
<protein>
    <submittedName>
        <fullName evidence="7">Ceramide glucosyltransferase-B</fullName>
    </submittedName>
</protein>
<evidence type="ECO:0000256" key="2">
    <source>
        <dbReference type="ARBA" id="ARBA00022676"/>
    </source>
</evidence>
<evidence type="ECO:0000313" key="8">
    <source>
        <dbReference type="Proteomes" id="UP000324222"/>
    </source>
</evidence>
<evidence type="ECO:0000313" key="7">
    <source>
        <dbReference type="EMBL" id="MPC24580.1"/>
    </source>
</evidence>
<dbReference type="PANTHER" id="PTHR12726">
    <property type="entry name" value="CERAMIDE GLUCOSYLTRANSFERASE"/>
    <property type="match status" value="1"/>
</dbReference>
<dbReference type="EMBL" id="VSRR010001347">
    <property type="protein sequence ID" value="MPC24580.1"/>
    <property type="molecule type" value="Genomic_DNA"/>
</dbReference>
<organism evidence="7 8">
    <name type="scientific">Portunus trituberculatus</name>
    <name type="common">Swimming crab</name>
    <name type="synonym">Neptunus trituberculatus</name>
    <dbReference type="NCBI Taxonomy" id="210409"/>
    <lineage>
        <taxon>Eukaryota</taxon>
        <taxon>Metazoa</taxon>
        <taxon>Ecdysozoa</taxon>
        <taxon>Arthropoda</taxon>
        <taxon>Crustacea</taxon>
        <taxon>Multicrustacea</taxon>
        <taxon>Malacostraca</taxon>
        <taxon>Eumalacostraca</taxon>
        <taxon>Eucarida</taxon>
        <taxon>Decapoda</taxon>
        <taxon>Pleocyemata</taxon>
        <taxon>Brachyura</taxon>
        <taxon>Eubrachyura</taxon>
        <taxon>Portunoidea</taxon>
        <taxon>Portunidae</taxon>
        <taxon>Portuninae</taxon>
        <taxon>Portunus</taxon>
    </lineage>
</organism>
<keyword evidence="8" id="KW-1185">Reference proteome</keyword>
<dbReference type="GO" id="GO:0008120">
    <property type="term" value="F:ceramide glucosyltransferase activity"/>
    <property type="evidence" value="ECO:0007669"/>
    <property type="project" value="TreeGrafter"/>
</dbReference>
<dbReference type="AlphaFoldDB" id="A0A5B7DT26"/>
<comment type="caution">
    <text evidence="7">The sequence shown here is derived from an EMBL/GenBank/DDBJ whole genome shotgun (WGS) entry which is preliminary data.</text>
</comment>
<gene>
    <name evidence="7" type="primary">ugcg-b</name>
    <name evidence="7" type="ORF">E2C01_017666</name>
</gene>
<keyword evidence="2" id="KW-0328">Glycosyltransferase</keyword>
<sequence>MEEEEEEKKKKVYFGTGHARMYLFLGLLDALRLRVNCCTGMSCLMRKKVLDEAGVATSFFFVSGKIQSFMLQVCMFEKKPLIAHLITPVRYYHCIFVSLLHPLLVSGRAPTQHLVPLYRHQWCKLRVAMVPHTILLEPFSECMLLGLVASWAGTVLLRADYLTFFLFHTLTWSLADWVMLNIVQNGPPPFTKFEFVISWLFREVSALFIFLHALWNPVISWRDSSFKLRWFGVAEPINSRVIV</sequence>
<dbReference type="Proteomes" id="UP000324222">
    <property type="component" value="Unassembled WGS sequence"/>
</dbReference>
<comment type="subcellular location">
    <subcellularLocation>
        <location evidence="1">Membrane</location>
        <topology evidence="1">Multi-pass membrane protein</topology>
    </subcellularLocation>
</comment>
<evidence type="ECO:0000256" key="5">
    <source>
        <dbReference type="ARBA" id="ARBA00022989"/>
    </source>
</evidence>
<keyword evidence="3 7" id="KW-0808">Transferase</keyword>
<name>A0A5B7DT26_PORTR</name>